<gene>
    <name evidence="1" type="ORF">F8M41_022381</name>
</gene>
<evidence type="ECO:0000313" key="2">
    <source>
        <dbReference type="Proteomes" id="UP000439903"/>
    </source>
</evidence>
<sequence length="177" mass="20259">MSCYANMIARIKYVKQNVKEDTNSLIVWALGTYPVEREDYNIKMTLFALISSDNRDYESQAIFVKDNFFSMIVSSSTYLTILNKVEESNKCLLKVSLLGIPQKALNYVQIEDFDDSVEEFFDDFVENLKRKMNNDISVVSDDCFSRFESNFEASTGTDCKNAIDNFVDGSQVGGERF</sequence>
<keyword evidence="2" id="KW-1185">Reference proteome</keyword>
<comment type="caution">
    <text evidence="1">The sequence shown here is derived from an EMBL/GenBank/DDBJ whole genome shotgun (WGS) entry which is preliminary data.</text>
</comment>
<accession>A0A8H4B165</accession>
<reference evidence="1 2" key="1">
    <citation type="journal article" date="2019" name="Environ. Microbiol.">
        <title>At the nexus of three kingdoms: the genome of the mycorrhizal fungus Gigaspora margarita provides insights into plant, endobacterial and fungal interactions.</title>
        <authorList>
            <person name="Venice F."/>
            <person name="Ghignone S."/>
            <person name="Salvioli di Fossalunga A."/>
            <person name="Amselem J."/>
            <person name="Novero M."/>
            <person name="Xianan X."/>
            <person name="Sedzielewska Toro K."/>
            <person name="Morin E."/>
            <person name="Lipzen A."/>
            <person name="Grigoriev I.V."/>
            <person name="Henrissat B."/>
            <person name="Martin F.M."/>
            <person name="Bonfante P."/>
        </authorList>
    </citation>
    <scope>NUCLEOTIDE SEQUENCE [LARGE SCALE GENOMIC DNA]</scope>
    <source>
        <strain evidence="1 2">BEG34</strain>
    </source>
</reference>
<evidence type="ECO:0000313" key="1">
    <source>
        <dbReference type="EMBL" id="KAF0552194.1"/>
    </source>
</evidence>
<organism evidence="1 2">
    <name type="scientific">Gigaspora margarita</name>
    <dbReference type="NCBI Taxonomy" id="4874"/>
    <lineage>
        <taxon>Eukaryota</taxon>
        <taxon>Fungi</taxon>
        <taxon>Fungi incertae sedis</taxon>
        <taxon>Mucoromycota</taxon>
        <taxon>Glomeromycotina</taxon>
        <taxon>Glomeromycetes</taxon>
        <taxon>Diversisporales</taxon>
        <taxon>Gigasporaceae</taxon>
        <taxon>Gigaspora</taxon>
    </lineage>
</organism>
<dbReference type="AlphaFoldDB" id="A0A8H4B165"/>
<dbReference type="OrthoDB" id="2410485at2759"/>
<dbReference type="Proteomes" id="UP000439903">
    <property type="component" value="Unassembled WGS sequence"/>
</dbReference>
<dbReference type="EMBL" id="WTPW01000070">
    <property type="protein sequence ID" value="KAF0552194.1"/>
    <property type="molecule type" value="Genomic_DNA"/>
</dbReference>
<proteinExistence type="predicted"/>
<name>A0A8H4B165_GIGMA</name>
<protein>
    <submittedName>
        <fullName evidence="1">Uncharacterized protein</fullName>
    </submittedName>
</protein>